<dbReference type="SUPFAM" id="SSF53474">
    <property type="entry name" value="alpha/beta-Hydrolases"/>
    <property type="match status" value="1"/>
</dbReference>
<sequence>MSGFATFDEYLAHARVTGLALSPDGARLVATVAELNDDGDAFVTALWDVDPAGERDAVRLTRSAKGESAPAFTAAGDVLFVSGRAAAADDADDDPPALWRLPAAGEAERVLTRPGGVTSTHAAAAADVMVLATSALPGTRGADEDGERRTARRKSGTSAILHTSSPVRYWDHDLGPEEVRLLAWRPTASGEATEPLDLTPEPGRALDEAAFAITPDGRTVVTSWYRRTRPGFPKAALVAIDTTTGEHRVLAEDETAGFESPDVSRDGRWVVCERAGDCTADEPWTRSLWLVDLDSGDGRELIGDPDVQPSAPRFGADADTVFFVADEQGHAPVFRLDVRSGTITRVTASGHHTAVSVTPDGASVFALRDAWDTPPRPVRYDATATDAAPAVLPAPGAATVPGTLHRLSTTAADGAEIGSWLVLPEGASAQRPAPLLLFVHGGPFSSWNGWTWRWNPWLMAARGYAVVLPDPALSTGYGMDQQRRGWGQWGGTPYTDLMSVVDDVVAREDVDGTRTAALGGSYGGYMANWVAGHTDRFRCIVTHASLWNMAQFQGTTDVPGDWALEWGLPETEPQRYTEYSPSTYADEIHTPMLVIHGDKDYRVPVGEAQRLWWDLQRRGVESAYLYFPDEGHWILKPGNARVWYETVWAWLAHHLLGEPWVQPSLV</sequence>
<evidence type="ECO:0000256" key="1">
    <source>
        <dbReference type="ARBA" id="ARBA00022729"/>
    </source>
</evidence>
<dbReference type="PANTHER" id="PTHR42776:SF13">
    <property type="entry name" value="DIPEPTIDYL-PEPTIDASE 5"/>
    <property type="match status" value="1"/>
</dbReference>
<dbReference type="OrthoDB" id="262125at2"/>
<dbReference type="InterPro" id="IPR029058">
    <property type="entry name" value="AB_hydrolase_fold"/>
</dbReference>
<dbReference type="SUPFAM" id="SSF82171">
    <property type="entry name" value="DPP6 N-terminal domain-like"/>
    <property type="match status" value="1"/>
</dbReference>
<dbReference type="Proteomes" id="UP000186132">
    <property type="component" value="Unassembled WGS sequence"/>
</dbReference>
<dbReference type="GO" id="GO:0006508">
    <property type="term" value="P:proteolysis"/>
    <property type="evidence" value="ECO:0007669"/>
    <property type="project" value="InterPro"/>
</dbReference>
<feature type="region of interest" description="Disordered" evidence="3">
    <location>
        <begin position="137"/>
        <end position="158"/>
    </location>
</feature>
<dbReference type="Pfam" id="PF00326">
    <property type="entry name" value="Peptidase_S9"/>
    <property type="match status" value="1"/>
</dbReference>
<evidence type="ECO:0000256" key="3">
    <source>
        <dbReference type="SAM" id="MobiDB-lite"/>
    </source>
</evidence>
<dbReference type="Gene3D" id="2.120.10.30">
    <property type="entry name" value="TolB, C-terminal domain"/>
    <property type="match status" value="2"/>
</dbReference>
<dbReference type="EMBL" id="FQVU01000001">
    <property type="protein sequence ID" value="SHF48199.1"/>
    <property type="molecule type" value="Genomic_DNA"/>
</dbReference>
<keyword evidence="5" id="KW-0031">Aminopeptidase</keyword>
<keyword evidence="5" id="KW-0645">Protease</keyword>
<dbReference type="GO" id="GO:0004252">
    <property type="term" value="F:serine-type endopeptidase activity"/>
    <property type="evidence" value="ECO:0007669"/>
    <property type="project" value="TreeGrafter"/>
</dbReference>
<accession>A0A1M5C0E3</accession>
<gene>
    <name evidence="5" type="ORF">SAMN05443575_0057</name>
</gene>
<organism evidence="5 6">
    <name type="scientific">Jatrophihabitans endophyticus</name>
    <dbReference type="NCBI Taxonomy" id="1206085"/>
    <lineage>
        <taxon>Bacteria</taxon>
        <taxon>Bacillati</taxon>
        <taxon>Actinomycetota</taxon>
        <taxon>Actinomycetes</taxon>
        <taxon>Jatrophihabitantales</taxon>
        <taxon>Jatrophihabitantaceae</taxon>
        <taxon>Jatrophihabitans</taxon>
    </lineage>
</organism>
<dbReference type="AlphaFoldDB" id="A0A1M5C0E3"/>
<feature type="domain" description="Peptidase S9 prolyl oligopeptidase catalytic" evidence="4">
    <location>
        <begin position="450"/>
        <end position="655"/>
    </location>
</feature>
<keyword evidence="2" id="KW-0378">Hydrolase</keyword>
<dbReference type="PANTHER" id="PTHR42776">
    <property type="entry name" value="SERINE PEPTIDASE S9 FAMILY MEMBER"/>
    <property type="match status" value="1"/>
</dbReference>
<evidence type="ECO:0000313" key="6">
    <source>
        <dbReference type="Proteomes" id="UP000186132"/>
    </source>
</evidence>
<proteinExistence type="predicted"/>
<name>A0A1M5C0E3_9ACTN</name>
<dbReference type="InterPro" id="IPR011042">
    <property type="entry name" value="6-blade_b-propeller_TolB-like"/>
</dbReference>
<dbReference type="RefSeq" id="WP_073384567.1">
    <property type="nucleotide sequence ID" value="NZ_FQVU01000001.1"/>
</dbReference>
<dbReference type="Gene3D" id="3.40.50.1820">
    <property type="entry name" value="alpha/beta hydrolase"/>
    <property type="match status" value="1"/>
</dbReference>
<reference evidence="5 6" key="1">
    <citation type="submission" date="2016-11" db="EMBL/GenBank/DDBJ databases">
        <authorList>
            <person name="Jaros S."/>
            <person name="Januszkiewicz K."/>
            <person name="Wedrychowicz H."/>
        </authorList>
    </citation>
    <scope>NUCLEOTIDE SEQUENCE [LARGE SCALE GENOMIC DNA]</scope>
    <source>
        <strain evidence="5 6">DSM 45627</strain>
    </source>
</reference>
<evidence type="ECO:0000259" key="4">
    <source>
        <dbReference type="Pfam" id="PF00326"/>
    </source>
</evidence>
<dbReference type="GO" id="GO:0004177">
    <property type="term" value="F:aminopeptidase activity"/>
    <property type="evidence" value="ECO:0007669"/>
    <property type="project" value="UniProtKB-KW"/>
</dbReference>
<dbReference type="InterPro" id="IPR001375">
    <property type="entry name" value="Peptidase_S9_cat"/>
</dbReference>
<protein>
    <submittedName>
        <fullName evidence="5">Dipeptidyl aminopeptidase/acylaminoacyl peptidase</fullName>
    </submittedName>
</protein>
<dbReference type="STRING" id="1206085.SAMN05443575_0057"/>
<keyword evidence="6" id="KW-1185">Reference proteome</keyword>
<evidence type="ECO:0000256" key="2">
    <source>
        <dbReference type="ARBA" id="ARBA00022801"/>
    </source>
</evidence>
<evidence type="ECO:0000313" key="5">
    <source>
        <dbReference type="EMBL" id="SHF48199.1"/>
    </source>
</evidence>
<keyword evidence="1" id="KW-0732">Signal</keyword>